<evidence type="ECO:0000259" key="1">
    <source>
        <dbReference type="Pfam" id="PF05699"/>
    </source>
</evidence>
<name>A0A8S9U752_PHYIN</name>
<feature type="domain" description="HAT C-terminal dimerisation" evidence="1">
    <location>
        <begin position="122"/>
        <end position="180"/>
    </location>
</feature>
<gene>
    <name evidence="2" type="ORF">GN958_ATG14532</name>
</gene>
<protein>
    <submittedName>
        <fullName evidence="2">HAT family C-terminal dimerization region</fullName>
    </submittedName>
</protein>
<dbReference type="Proteomes" id="UP000704712">
    <property type="component" value="Unassembled WGS sequence"/>
</dbReference>
<evidence type="ECO:0000313" key="2">
    <source>
        <dbReference type="EMBL" id="KAF4136360.1"/>
    </source>
</evidence>
<proteinExistence type="predicted"/>
<organism evidence="2 3">
    <name type="scientific">Phytophthora infestans</name>
    <name type="common">Potato late blight agent</name>
    <name type="synonym">Botrytis infestans</name>
    <dbReference type="NCBI Taxonomy" id="4787"/>
    <lineage>
        <taxon>Eukaryota</taxon>
        <taxon>Sar</taxon>
        <taxon>Stramenopiles</taxon>
        <taxon>Oomycota</taxon>
        <taxon>Peronosporomycetes</taxon>
        <taxon>Peronosporales</taxon>
        <taxon>Peronosporaceae</taxon>
        <taxon>Phytophthora</taxon>
    </lineage>
</organism>
<dbReference type="EMBL" id="JAACNO010001968">
    <property type="protein sequence ID" value="KAF4136360.1"/>
    <property type="molecule type" value="Genomic_DNA"/>
</dbReference>
<dbReference type="AlphaFoldDB" id="A0A8S9U752"/>
<dbReference type="GO" id="GO:0046983">
    <property type="term" value="F:protein dimerization activity"/>
    <property type="evidence" value="ECO:0007669"/>
    <property type="project" value="InterPro"/>
</dbReference>
<accession>A0A8S9U752</accession>
<reference evidence="2" key="1">
    <citation type="submission" date="2020-03" db="EMBL/GenBank/DDBJ databases">
        <title>Hybrid Assembly of Korean Phytophthora infestans isolates.</title>
        <authorList>
            <person name="Prokchorchik M."/>
            <person name="Lee Y."/>
            <person name="Seo J."/>
            <person name="Cho J.-H."/>
            <person name="Park Y.-E."/>
            <person name="Jang D.-C."/>
            <person name="Im J.-S."/>
            <person name="Choi J.-G."/>
            <person name="Park H.-J."/>
            <person name="Lee G.-B."/>
            <person name="Lee Y.-G."/>
            <person name="Hong S.-Y."/>
            <person name="Cho K."/>
            <person name="Sohn K.H."/>
        </authorList>
    </citation>
    <scope>NUCLEOTIDE SEQUENCE</scope>
    <source>
        <strain evidence="2">KR_2_A2</strain>
    </source>
</reference>
<sequence>MFKIRQQVLESSVALMDYRTKHLKPPRYFAAVELTPAVTKTQQLLADFSFHERFFSRYTKHRLKSLMLSAVPAPEVEWTPALAANEPPVIFSEDLMDFFEPNEAAPQTASRDVQEARVEEGLERWISEPAAMNSDEKIGAEHILTFWSRQTSNNYQFLPTVARIIFAVPTSSIQIERGFGVNAFATGDWGTTVSTDSCCMRSETYEKFDIVAEDVVFRLMNTQRTAFSSEDNHDSCFTSTLDGKFDGDKLAGTSFISVYTSPSDDLWVLKDHVYVCATETKDSNGVSVDIISFDSGDADVHAAQQVCCPYGYSEGGADFCAGGHTDYNTSFATFTV</sequence>
<dbReference type="Pfam" id="PF05699">
    <property type="entry name" value="Dimer_Tnp_hAT"/>
    <property type="match status" value="1"/>
</dbReference>
<evidence type="ECO:0000313" key="3">
    <source>
        <dbReference type="Proteomes" id="UP000704712"/>
    </source>
</evidence>
<comment type="caution">
    <text evidence="2">The sequence shown here is derived from an EMBL/GenBank/DDBJ whole genome shotgun (WGS) entry which is preliminary data.</text>
</comment>
<dbReference type="InterPro" id="IPR008906">
    <property type="entry name" value="HATC_C_dom"/>
</dbReference>